<feature type="transmembrane region" description="Helical" evidence="7">
    <location>
        <begin position="238"/>
        <end position="259"/>
    </location>
</feature>
<dbReference type="InterPro" id="IPR000515">
    <property type="entry name" value="MetI-like"/>
</dbReference>
<accession>A0A399FA19</accession>
<keyword evidence="6 7" id="KW-0472">Membrane</keyword>
<comment type="caution">
    <text evidence="9">The sequence shown here is derived from an EMBL/GenBank/DDBJ whole genome shotgun (WGS) entry which is preliminary data.</text>
</comment>
<dbReference type="RefSeq" id="WP_119356542.1">
    <property type="nucleotide sequence ID" value="NZ_BJXM01000006.1"/>
</dbReference>
<name>A0A399FA19_9DEIN</name>
<evidence type="ECO:0000256" key="7">
    <source>
        <dbReference type="RuleBase" id="RU363032"/>
    </source>
</evidence>
<dbReference type="PROSITE" id="PS50928">
    <property type="entry name" value="ABC_TM1"/>
    <property type="match status" value="1"/>
</dbReference>
<dbReference type="SUPFAM" id="SSF161098">
    <property type="entry name" value="MetI-like"/>
    <property type="match status" value="1"/>
</dbReference>
<evidence type="ECO:0000259" key="8">
    <source>
        <dbReference type="PROSITE" id="PS50928"/>
    </source>
</evidence>
<feature type="domain" description="ABC transmembrane type-1" evidence="8">
    <location>
        <begin position="68"/>
        <end position="259"/>
    </location>
</feature>
<feature type="transmembrane region" description="Helical" evidence="7">
    <location>
        <begin position="136"/>
        <end position="157"/>
    </location>
</feature>
<dbReference type="AlphaFoldDB" id="A0A399FA19"/>
<evidence type="ECO:0000256" key="2">
    <source>
        <dbReference type="ARBA" id="ARBA00022448"/>
    </source>
</evidence>
<keyword evidence="10" id="KW-1185">Reference proteome</keyword>
<dbReference type="Gene3D" id="1.10.3720.10">
    <property type="entry name" value="MetI-like"/>
    <property type="match status" value="1"/>
</dbReference>
<dbReference type="GO" id="GO:0005886">
    <property type="term" value="C:plasma membrane"/>
    <property type="evidence" value="ECO:0007669"/>
    <property type="project" value="UniProtKB-SubCell"/>
</dbReference>
<dbReference type="InterPro" id="IPR035906">
    <property type="entry name" value="MetI-like_sf"/>
</dbReference>
<evidence type="ECO:0000256" key="5">
    <source>
        <dbReference type="ARBA" id="ARBA00022989"/>
    </source>
</evidence>
<keyword evidence="4 7" id="KW-0812">Transmembrane</keyword>
<dbReference type="Pfam" id="PF00528">
    <property type="entry name" value="BPD_transp_1"/>
    <property type="match status" value="1"/>
</dbReference>
<dbReference type="Proteomes" id="UP000266178">
    <property type="component" value="Unassembled WGS sequence"/>
</dbReference>
<proteinExistence type="inferred from homology"/>
<comment type="subcellular location">
    <subcellularLocation>
        <location evidence="1 7">Cell membrane</location>
        <topology evidence="1 7">Multi-pass membrane protein</topology>
    </subcellularLocation>
</comment>
<gene>
    <name evidence="9" type="primary">lacG_3</name>
    <name evidence="9" type="ORF">Mgrana_01037</name>
</gene>
<dbReference type="OrthoDB" id="9771544at2"/>
<feature type="transmembrane region" description="Helical" evidence="7">
    <location>
        <begin position="9"/>
        <end position="31"/>
    </location>
</feature>
<evidence type="ECO:0000256" key="6">
    <source>
        <dbReference type="ARBA" id="ARBA00023136"/>
    </source>
</evidence>
<evidence type="ECO:0000256" key="4">
    <source>
        <dbReference type="ARBA" id="ARBA00022692"/>
    </source>
</evidence>
<reference evidence="9 10" key="1">
    <citation type="submission" date="2018-08" db="EMBL/GenBank/DDBJ databases">
        <title>Meiothermus granaticius genome AF-68 sequencing project.</title>
        <authorList>
            <person name="Da Costa M.S."/>
            <person name="Albuquerque L."/>
            <person name="Raposo P."/>
            <person name="Froufe H.J.C."/>
            <person name="Barroso C.S."/>
            <person name="Egas C."/>
        </authorList>
    </citation>
    <scope>NUCLEOTIDE SEQUENCE [LARGE SCALE GENOMIC DNA]</scope>
    <source>
        <strain evidence="9 10">AF-68</strain>
    </source>
</reference>
<keyword evidence="5 7" id="KW-1133">Transmembrane helix</keyword>
<keyword evidence="3" id="KW-1003">Cell membrane</keyword>
<feature type="transmembrane region" description="Helical" evidence="7">
    <location>
        <begin position="72"/>
        <end position="96"/>
    </location>
</feature>
<evidence type="ECO:0000256" key="3">
    <source>
        <dbReference type="ARBA" id="ARBA00022475"/>
    </source>
</evidence>
<sequence length="273" mass="29821">MARRVLRIALVHLILILAVLLVGFPLIFALIKATQTGSAVNSANLIPSTHLWDNLLSAWNGAKLGLYIRNSFVVAVGITVLKVVTSALAAMALVYFRIPAKGLLFTLILLTLMLPSDLLVVALFDLVNKLGWANTYQAIILPFAASATGIFLLRQHFMNVPPSLLDAARIDGAGPFRFLFAVLIPLSWNTIGALTLIQFIYGWEQYLWPLIIIRDSSHQVIQVGLKSLIGQASGQTDWGMVMAGTLVAILPPIVMFTLLGRQFSRGFILSESK</sequence>
<feature type="transmembrane region" description="Helical" evidence="7">
    <location>
        <begin position="103"/>
        <end position="124"/>
    </location>
</feature>
<feature type="transmembrane region" description="Helical" evidence="7">
    <location>
        <begin position="178"/>
        <end position="201"/>
    </location>
</feature>
<comment type="similarity">
    <text evidence="7">Belongs to the binding-protein-dependent transport system permease family.</text>
</comment>
<organism evidence="9 10">
    <name type="scientific">Meiothermus granaticius NBRC 107808</name>
    <dbReference type="NCBI Taxonomy" id="1227551"/>
    <lineage>
        <taxon>Bacteria</taxon>
        <taxon>Thermotogati</taxon>
        <taxon>Deinococcota</taxon>
        <taxon>Deinococci</taxon>
        <taxon>Thermales</taxon>
        <taxon>Thermaceae</taxon>
        <taxon>Meiothermus</taxon>
    </lineage>
</organism>
<protein>
    <submittedName>
        <fullName evidence="9">Lactose transport system permease protein LacG</fullName>
    </submittedName>
</protein>
<evidence type="ECO:0000256" key="1">
    <source>
        <dbReference type="ARBA" id="ARBA00004651"/>
    </source>
</evidence>
<dbReference type="CDD" id="cd06261">
    <property type="entry name" value="TM_PBP2"/>
    <property type="match status" value="1"/>
</dbReference>
<evidence type="ECO:0000313" key="10">
    <source>
        <dbReference type="Proteomes" id="UP000266178"/>
    </source>
</evidence>
<dbReference type="PANTHER" id="PTHR43744">
    <property type="entry name" value="ABC TRANSPORTER PERMEASE PROTEIN MG189-RELATED-RELATED"/>
    <property type="match status" value="1"/>
</dbReference>
<dbReference type="PANTHER" id="PTHR43744:SF8">
    <property type="entry name" value="SN-GLYCEROL-3-PHOSPHATE TRANSPORT SYSTEM PERMEASE PROTEIN UGPE"/>
    <property type="match status" value="1"/>
</dbReference>
<keyword evidence="2 7" id="KW-0813">Transport</keyword>
<dbReference type="EMBL" id="QWLB01000010">
    <property type="protein sequence ID" value="RIH93078.1"/>
    <property type="molecule type" value="Genomic_DNA"/>
</dbReference>
<dbReference type="GO" id="GO:0055085">
    <property type="term" value="P:transmembrane transport"/>
    <property type="evidence" value="ECO:0007669"/>
    <property type="project" value="InterPro"/>
</dbReference>
<evidence type="ECO:0000313" key="9">
    <source>
        <dbReference type="EMBL" id="RIH93078.1"/>
    </source>
</evidence>